<keyword evidence="5" id="KW-1185">Reference proteome</keyword>
<dbReference type="EMBL" id="BAABKQ010000001">
    <property type="protein sequence ID" value="GAA4806841.1"/>
    <property type="molecule type" value="Genomic_DNA"/>
</dbReference>
<evidence type="ECO:0000259" key="3">
    <source>
        <dbReference type="Pfam" id="PF11887"/>
    </source>
</evidence>
<organism evidence="4 5">
    <name type="scientific">Tomitella cavernea</name>
    <dbReference type="NCBI Taxonomy" id="1387982"/>
    <lineage>
        <taxon>Bacteria</taxon>
        <taxon>Bacillati</taxon>
        <taxon>Actinomycetota</taxon>
        <taxon>Actinomycetes</taxon>
        <taxon>Mycobacteriales</taxon>
        <taxon>Tomitella</taxon>
    </lineage>
</organism>
<protein>
    <submittedName>
        <fullName evidence="4">MCE family protein</fullName>
    </submittedName>
</protein>
<evidence type="ECO:0000313" key="4">
    <source>
        <dbReference type="EMBL" id="GAA4806841.1"/>
    </source>
</evidence>
<sequence>MRRQLRGLTAPIIKLLIFGVVTILMTGVLAVSIANIGGGSGTQYYAEFTDATSLNSGDDVRIGGVKVGQVTSIEVVDHNKAKVGFTVNRDGGLPADSVVSLKFRNLIGQRYVSVSQGDDPGAGKLDAGDTIPVDQTHPALNLTQLFNGFRPLFQTLQPDDVNKLAYSIIQVFQGQGQTVGDLVATTSTLTNTIADKDAVIGKVIDNLNAVLDTVNEHAEGLDQMVVNTRNLVAGLAADRDAIGDAVSSLADLTDATTDLIEPARPSIQGLISGTNQLATGLNAQEDDVDKVLQTLPKKYEALNRTAMYGSWFQFYLCGLDIVMGPGHSDNLDLSSVSNLPAVNQALYTNMAPRCHAGGDR</sequence>
<dbReference type="Pfam" id="PF02470">
    <property type="entry name" value="MlaD"/>
    <property type="match status" value="1"/>
</dbReference>
<keyword evidence="1" id="KW-1133">Transmembrane helix</keyword>
<accession>A0ABP9CBZ0</accession>
<evidence type="ECO:0000313" key="5">
    <source>
        <dbReference type="Proteomes" id="UP001500839"/>
    </source>
</evidence>
<keyword evidence="1" id="KW-0812">Transmembrane</keyword>
<dbReference type="InterPro" id="IPR003399">
    <property type="entry name" value="Mce/MlaD"/>
</dbReference>
<dbReference type="PANTHER" id="PTHR33371">
    <property type="entry name" value="INTERMEMBRANE PHOSPHOLIPID TRANSPORT SYSTEM BINDING PROTEIN MLAD-RELATED"/>
    <property type="match status" value="1"/>
</dbReference>
<comment type="caution">
    <text evidence="4">The sequence shown here is derived from an EMBL/GenBank/DDBJ whole genome shotgun (WGS) entry which is preliminary data.</text>
</comment>
<evidence type="ECO:0000259" key="2">
    <source>
        <dbReference type="Pfam" id="PF02470"/>
    </source>
</evidence>
<dbReference type="InterPro" id="IPR024516">
    <property type="entry name" value="Mce_C"/>
</dbReference>
<feature type="domain" description="Mammalian cell entry C-terminal" evidence="3">
    <location>
        <begin position="123"/>
        <end position="320"/>
    </location>
</feature>
<dbReference type="PANTHER" id="PTHR33371:SF17">
    <property type="entry name" value="MCE-FAMILY PROTEIN MCE1B"/>
    <property type="match status" value="1"/>
</dbReference>
<feature type="transmembrane region" description="Helical" evidence="1">
    <location>
        <begin position="12"/>
        <end position="34"/>
    </location>
</feature>
<dbReference type="NCBIfam" id="TIGR00996">
    <property type="entry name" value="Mtu_fam_mce"/>
    <property type="match status" value="1"/>
</dbReference>
<keyword evidence="1" id="KW-0472">Membrane</keyword>
<evidence type="ECO:0000256" key="1">
    <source>
        <dbReference type="SAM" id="Phobius"/>
    </source>
</evidence>
<proteinExistence type="predicted"/>
<name>A0ABP9CBZ0_9ACTN</name>
<dbReference type="Pfam" id="PF11887">
    <property type="entry name" value="Mce4_CUP1"/>
    <property type="match status" value="1"/>
</dbReference>
<dbReference type="InterPro" id="IPR005693">
    <property type="entry name" value="Mce"/>
</dbReference>
<dbReference type="InterPro" id="IPR052336">
    <property type="entry name" value="MlaD_Phospholipid_Transporter"/>
</dbReference>
<reference evidence="5" key="1">
    <citation type="journal article" date="2019" name="Int. J. Syst. Evol. Microbiol.">
        <title>The Global Catalogue of Microorganisms (GCM) 10K type strain sequencing project: providing services to taxonomists for standard genome sequencing and annotation.</title>
        <authorList>
            <consortium name="The Broad Institute Genomics Platform"/>
            <consortium name="The Broad Institute Genome Sequencing Center for Infectious Disease"/>
            <person name="Wu L."/>
            <person name="Ma J."/>
        </authorList>
    </citation>
    <scope>NUCLEOTIDE SEQUENCE [LARGE SCALE GENOMIC DNA]</scope>
    <source>
        <strain evidence="5">JCM 18542</strain>
    </source>
</reference>
<gene>
    <name evidence="4" type="ORF">GCM10023353_07640</name>
</gene>
<dbReference type="Proteomes" id="UP001500839">
    <property type="component" value="Unassembled WGS sequence"/>
</dbReference>
<feature type="domain" description="Mce/MlaD" evidence="2">
    <location>
        <begin position="41"/>
        <end position="117"/>
    </location>
</feature>